<dbReference type="InterPro" id="IPR013749">
    <property type="entry name" value="PM/HMP-P_kinase-1"/>
</dbReference>
<keyword evidence="4" id="KW-0808">Transferase</keyword>
<gene>
    <name evidence="4" type="ORF">GGQ89_001941</name>
</gene>
<dbReference type="GO" id="GO:0008902">
    <property type="term" value="F:hydroxymethylpyrimidine kinase activity"/>
    <property type="evidence" value="ECO:0007669"/>
    <property type="project" value="UniProtKB-EC"/>
</dbReference>
<reference evidence="4 5" key="1">
    <citation type="submission" date="2020-08" db="EMBL/GenBank/DDBJ databases">
        <title>Genomic Encyclopedia of Type Strains, Phase IV (KMG-IV): sequencing the most valuable type-strain genomes for metagenomic binning, comparative biology and taxonomic classification.</title>
        <authorList>
            <person name="Goeker M."/>
        </authorList>
    </citation>
    <scope>NUCLEOTIDE SEQUENCE [LARGE SCALE GENOMIC DNA]</scope>
    <source>
        <strain evidence="4 5">DSM 14562</strain>
    </source>
</reference>
<sequence>MDTAPVRVVALAQHLPAGHDKNMSATPPPRILIVAGSDSGGGAGIQADIKTVAMLGGYPMTAITAITAQNTLGVQAVHPVPTDMVMAQIDSVLADIGADAVKIGMIGSAETAHALADRLEALDLPVVFDPVMIATSGSVLADADVIAAFRRFLGLAALTTPNLPELAALGGEAVVRHQTRALLVKGGHGEGPVIEDRLVESGAEQRWQHPRRETNSTHGTGCTLASAIATGLGQGLPLADAVDRAIAFVQAALAAAPGLGRGHGPMGHGLGMVPFYHLLAAISREGWDAAAFAARWG</sequence>
<evidence type="ECO:0000256" key="2">
    <source>
        <dbReference type="ARBA" id="ARBA00012135"/>
    </source>
</evidence>
<dbReference type="CDD" id="cd01169">
    <property type="entry name" value="HMPP_kinase"/>
    <property type="match status" value="1"/>
</dbReference>
<dbReference type="InterPro" id="IPR029056">
    <property type="entry name" value="Ribokinase-like"/>
</dbReference>
<keyword evidence="5" id="KW-1185">Reference proteome</keyword>
<dbReference type="InterPro" id="IPR004399">
    <property type="entry name" value="HMP/HMP-P_kinase_dom"/>
</dbReference>
<organism evidence="4 5">
    <name type="scientific">Sphingomonas yabuuchiae</name>
    <dbReference type="NCBI Taxonomy" id="172044"/>
    <lineage>
        <taxon>Bacteria</taxon>
        <taxon>Pseudomonadati</taxon>
        <taxon>Pseudomonadota</taxon>
        <taxon>Alphaproteobacteria</taxon>
        <taxon>Sphingomonadales</taxon>
        <taxon>Sphingomonadaceae</taxon>
        <taxon>Sphingomonas</taxon>
    </lineage>
</organism>
<comment type="caution">
    <text evidence="4">The sequence shown here is derived from an EMBL/GenBank/DDBJ whole genome shotgun (WGS) entry which is preliminary data.</text>
</comment>
<dbReference type="NCBIfam" id="TIGR00097">
    <property type="entry name" value="HMP-P_kinase"/>
    <property type="match status" value="1"/>
</dbReference>
<feature type="domain" description="Pyridoxamine kinase/Phosphomethylpyrimidine kinase" evidence="3">
    <location>
        <begin position="38"/>
        <end position="266"/>
    </location>
</feature>
<evidence type="ECO:0000259" key="3">
    <source>
        <dbReference type="Pfam" id="PF08543"/>
    </source>
</evidence>
<dbReference type="PANTHER" id="PTHR20858:SF17">
    <property type="entry name" value="HYDROXYMETHYLPYRIMIDINE_PHOSPHOMETHYLPYRIMIDINE KINASE THI20-RELATED"/>
    <property type="match status" value="1"/>
</dbReference>
<dbReference type="Gene3D" id="3.40.1190.20">
    <property type="match status" value="1"/>
</dbReference>
<dbReference type="Pfam" id="PF08543">
    <property type="entry name" value="Phos_pyr_kin"/>
    <property type="match status" value="1"/>
</dbReference>
<dbReference type="EC" id="2.7.1.49" evidence="2"/>
<keyword evidence="4" id="KW-0418">Kinase</keyword>
<dbReference type="EMBL" id="JACHNX010000006">
    <property type="protein sequence ID" value="MBB4609719.1"/>
    <property type="molecule type" value="Genomic_DNA"/>
</dbReference>
<comment type="pathway">
    <text evidence="1">Cofactor biosynthesis; thiamine diphosphate biosynthesis.</text>
</comment>
<evidence type="ECO:0000256" key="1">
    <source>
        <dbReference type="ARBA" id="ARBA00004948"/>
    </source>
</evidence>
<dbReference type="PANTHER" id="PTHR20858">
    <property type="entry name" value="PHOSPHOMETHYLPYRIMIDINE KINASE"/>
    <property type="match status" value="1"/>
</dbReference>
<dbReference type="SUPFAM" id="SSF53613">
    <property type="entry name" value="Ribokinase-like"/>
    <property type="match status" value="1"/>
</dbReference>
<evidence type="ECO:0000313" key="5">
    <source>
        <dbReference type="Proteomes" id="UP000584663"/>
    </source>
</evidence>
<name>A0ABR6K9D4_9SPHN</name>
<proteinExistence type="predicted"/>
<evidence type="ECO:0000313" key="4">
    <source>
        <dbReference type="EMBL" id="MBB4609719.1"/>
    </source>
</evidence>
<dbReference type="Proteomes" id="UP000584663">
    <property type="component" value="Unassembled WGS sequence"/>
</dbReference>
<protein>
    <recommendedName>
        <fullName evidence="2">hydroxymethylpyrimidine kinase</fullName>
        <ecNumber evidence="2">2.7.1.49</ecNumber>
    </recommendedName>
</protein>
<accession>A0ABR6K9D4</accession>
<dbReference type="GO" id="GO:0008972">
    <property type="term" value="F:phosphomethylpyrimidine kinase activity"/>
    <property type="evidence" value="ECO:0007669"/>
    <property type="project" value="UniProtKB-EC"/>
</dbReference>